<dbReference type="AlphaFoldDB" id="A0A644YLL3"/>
<keyword evidence="1" id="KW-0805">Transcription regulation</keyword>
<dbReference type="SUPFAM" id="SSF53822">
    <property type="entry name" value="Periplasmic binding protein-like I"/>
    <property type="match status" value="1"/>
</dbReference>
<dbReference type="GO" id="GO:0003700">
    <property type="term" value="F:DNA-binding transcription factor activity"/>
    <property type="evidence" value="ECO:0007669"/>
    <property type="project" value="TreeGrafter"/>
</dbReference>
<comment type="caution">
    <text evidence="5">The sequence shown here is derived from an EMBL/GenBank/DDBJ whole genome shotgun (WGS) entry which is preliminary data.</text>
</comment>
<proteinExistence type="predicted"/>
<dbReference type="Pfam" id="PF13407">
    <property type="entry name" value="Peripla_BP_4"/>
    <property type="match status" value="1"/>
</dbReference>
<reference evidence="5" key="1">
    <citation type="submission" date="2019-08" db="EMBL/GenBank/DDBJ databases">
        <authorList>
            <person name="Kucharzyk K."/>
            <person name="Murdoch R.W."/>
            <person name="Higgins S."/>
            <person name="Loffler F."/>
        </authorList>
    </citation>
    <scope>NUCLEOTIDE SEQUENCE</scope>
</reference>
<evidence type="ECO:0000313" key="5">
    <source>
        <dbReference type="EMBL" id="MPM29386.1"/>
    </source>
</evidence>
<dbReference type="SMART" id="SM00354">
    <property type="entry name" value="HTH_LACI"/>
    <property type="match status" value="1"/>
</dbReference>
<evidence type="ECO:0000259" key="4">
    <source>
        <dbReference type="PROSITE" id="PS50932"/>
    </source>
</evidence>
<dbReference type="Gene3D" id="1.10.260.40">
    <property type="entry name" value="lambda repressor-like DNA-binding domains"/>
    <property type="match status" value="1"/>
</dbReference>
<dbReference type="Pfam" id="PF00356">
    <property type="entry name" value="LacI"/>
    <property type="match status" value="1"/>
</dbReference>
<evidence type="ECO:0000256" key="1">
    <source>
        <dbReference type="ARBA" id="ARBA00023015"/>
    </source>
</evidence>
<sequence>MGLTQKEIAKQLGVSYMSVSRALNGSGYVSESLRMRILTYAKENGYEPHRASQVLVRNTTHRIALFSSSLPHYFWDEIEKGVQVAAQQLKAFNYETTYHRIPEQDTQAYLEVLEQELQKGLDAIGLVFQRKYDMQAILARIEQANVPYVTFNVDGDTSKRRTFIGCDYRSGGRLAADFIARTLQLSAKKEVLVLLCDEEGQLQGRGPDINKLRLDGFLSFMEENFPTVTIHTEYFSTKLQVGYQDNQILELIKQYQDQVQAIYMISAFNTDFLHALECLPNHDFVTILHDLDNSAIRHLKTRLLSAVIDQSPTLQGYYTVMALERIVESKGKNAIADLKLEHNLVLSENRHLIEGLIAAKLMQ</sequence>
<accession>A0A644YLL3</accession>
<dbReference type="PROSITE" id="PS50932">
    <property type="entry name" value="HTH_LACI_2"/>
    <property type="match status" value="1"/>
</dbReference>
<dbReference type="InterPro" id="IPR010982">
    <property type="entry name" value="Lambda_DNA-bd_dom_sf"/>
</dbReference>
<gene>
    <name evidence="5" type="primary">purR_28</name>
    <name evidence="5" type="ORF">SDC9_75926</name>
</gene>
<dbReference type="PANTHER" id="PTHR30146">
    <property type="entry name" value="LACI-RELATED TRANSCRIPTIONAL REPRESSOR"/>
    <property type="match status" value="1"/>
</dbReference>
<dbReference type="PANTHER" id="PTHR30146:SF144">
    <property type="entry name" value="LACI-FAMILY TRANSCRIPTION REGULATOR"/>
    <property type="match status" value="1"/>
</dbReference>
<evidence type="ECO:0000256" key="2">
    <source>
        <dbReference type="ARBA" id="ARBA00023125"/>
    </source>
</evidence>
<dbReference type="CDD" id="cd01392">
    <property type="entry name" value="HTH_LacI"/>
    <property type="match status" value="1"/>
</dbReference>
<protein>
    <submittedName>
        <fullName evidence="5">HTH-type transcriptional repressor PurR</fullName>
    </submittedName>
</protein>
<dbReference type="GO" id="GO:0000976">
    <property type="term" value="F:transcription cis-regulatory region binding"/>
    <property type="evidence" value="ECO:0007669"/>
    <property type="project" value="TreeGrafter"/>
</dbReference>
<dbReference type="CDD" id="cd06307">
    <property type="entry name" value="PBP1_sugar_binding"/>
    <property type="match status" value="1"/>
</dbReference>
<dbReference type="EMBL" id="VSSQ01005498">
    <property type="protein sequence ID" value="MPM29386.1"/>
    <property type="molecule type" value="Genomic_DNA"/>
</dbReference>
<keyword evidence="2" id="KW-0238">DNA-binding</keyword>
<dbReference type="InterPro" id="IPR028082">
    <property type="entry name" value="Peripla_BP_I"/>
</dbReference>
<dbReference type="InterPro" id="IPR025997">
    <property type="entry name" value="SBP_2_dom"/>
</dbReference>
<name>A0A644YLL3_9ZZZZ</name>
<dbReference type="InterPro" id="IPR000843">
    <property type="entry name" value="HTH_LacI"/>
</dbReference>
<dbReference type="SUPFAM" id="SSF47413">
    <property type="entry name" value="lambda repressor-like DNA-binding domains"/>
    <property type="match status" value="1"/>
</dbReference>
<dbReference type="Gene3D" id="3.40.50.2300">
    <property type="match status" value="2"/>
</dbReference>
<evidence type="ECO:0000256" key="3">
    <source>
        <dbReference type="ARBA" id="ARBA00023163"/>
    </source>
</evidence>
<organism evidence="5">
    <name type="scientific">bioreactor metagenome</name>
    <dbReference type="NCBI Taxonomy" id="1076179"/>
    <lineage>
        <taxon>unclassified sequences</taxon>
        <taxon>metagenomes</taxon>
        <taxon>ecological metagenomes</taxon>
    </lineage>
</organism>
<feature type="domain" description="HTH lacI-type" evidence="4">
    <location>
        <begin position="3"/>
        <end position="57"/>
    </location>
</feature>
<keyword evidence="3" id="KW-0804">Transcription</keyword>